<organism evidence="2 3">
    <name type="scientific">Lithocarpus litseifolius</name>
    <dbReference type="NCBI Taxonomy" id="425828"/>
    <lineage>
        <taxon>Eukaryota</taxon>
        <taxon>Viridiplantae</taxon>
        <taxon>Streptophyta</taxon>
        <taxon>Embryophyta</taxon>
        <taxon>Tracheophyta</taxon>
        <taxon>Spermatophyta</taxon>
        <taxon>Magnoliopsida</taxon>
        <taxon>eudicotyledons</taxon>
        <taxon>Gunneridae</taxon>
        <taxon>Pentapetalae</taxon>
        <taxon>rosids</taxon>
        <taxon>fabids</taxon>
        <taxon>Fagales</taxon>
        <taxon>Fagaceae</taxon>
        <taxon>Lithocarpus</taxon>
    </lineage>
</organism>
<proteinExistence type="predicted"/>
<dbReference type="EMBL" id="JAZDWU010000001">
    <property type="protein sequence ID" value="KAL0014620.1"/>
    <property type="molecule type" value="Genomic_DNA"/>
</dbReference>
<dbReference type="CDD" id="cd06222">
    <property type="entry name" value="RNase_H_like"/>
    <property type="match status" value="1"/>
</dbReference>
<dbReference type="PANTHER" id="PTHR47723">
    <property type="entry name" value="OS05G0353850 PROTEIN"/>
    <property type="match status" value="1"/>
</dbReference>
<dbReference type="AlphaFoldDB" id="A0AAW2DZC9"/>
<dbReference type="InterPro" id="IPR002156">
    <property type="entry name" value="RNaseH_domain"/>
</dbReference>
<dbReference type="GO" id="GO:0004523">
    <property type="term" value="F:RNA-DNA hybrid ribonuclease activity"/>
    <property type="evidence" value="ECO:0007669"/>
    <property type="project" value="InterPro"/>
</dbReference>
<reference evidence="2 3" key="1">
    <citation type="submission" date="2024-01" db="EMBL/GenBank/DDBJ databases">
        <title>A telomere-to-telomere, gap-free genome of sweet tea (Lithocarpus litseifolius).</title>
        <authorList>
            <person name="Zhou J."/>
        </authorList>
    </citation>
    <scope>NUCLEOTIDE SEQUENCE [LARGE SCALE GENOMIC DNA]</scope>
    <source>
        <strain evidence="2">Zhou-2022a</strain>
        <tissue evidence="2">Leaf</tissue>
    </source>
</reference>
<dbReference type="Pfam" id="PF13456">
    <property type="entry name" value="RVT_3"/>
    <property type="match status" value="1"/>
</dbReference>
<evidence type="ECO:0000313" key="2">
    <source>
        <dbReference type="EMBL" id="KAL0014620.1"/>
    </source>
</evidence>
<feature type="domain" description="RNase H type-1" evidence="1">
    <location>
        <begin position="2"/>
        <end position="81"/>
    </location>
</feature>
<evidence type="ECO:0000259" key="1">
    <source>
        <dbReference type="Pfam" id="PF13456"/>
    </source>
</evidence>
<protein>
    <recommendedName>
        <fullName evidence="1">RNase H type-1 domain-containing protein</fullName>
    </recommendedName>
</protein>
<dbReference type="GO" id="GO:0003676">
    <property type="term" value="F:nucleic acid binding"/>
    <property type="evidence" value="ECO:0007669"/>
    <property type="project" value="InterPro"/>
</dbReference>
<keyword evidence="3" id="KW-1185">Reference proteome</keyword>
<dbReference type="InterPro" id="IPR044730">
    <property type="entry name" value="RNase_H-like_dom_plant"/>
</dbReference>
<dbReference type="InterPro" id="IPR036397">
    <property type="entry name" value="RNaseH_sf"/>
</dbReference>
<dbReference type="PANTHER" id="PTHR47723:SF19">
    <property type="entry name" value="POLYNUCLEOTIDYL TRANSFERASE, RIBONUCLEASE H-LIKE SUPERFAMILY PROTEIN"/>
    <property type="match status" value="1"/>
</dbReference>
<gene>
    <name evidence="2" type="ORF">SO802_001689</name>
</gene>
<name>A0AAW2DZC9_9ROSI</name>
<evidence type="ECO:0000313" key="3">
    <source>
        <dbReference type="Proteomes" id="UP001459277"/>
    </source>
</evidence>
<dbReference type="Gene3D" id="3.30.420.10">
    <property type="entry name" value="Ribonuclease H-like superfamily/Ribonuclease H"/>
    <property type="match status" value="1"/>
</dbReference>
<sequence>MEAELWVSRDGSSVCRELNLSAVEIESDAKVVLGWISNSYNYNLHHATLILDCTTLISQIPQVRMNHYFHEANKCVDALTRKDSELDQDLIYFDSPPIDTFYVDYDIFGVYYERLCS</sequence>
<accession>A0AAW2DZC9</accession>
<comment type="caution">
    <text evidence="2">The sequence shown here is derived from an EMBL/GenBank/DDBJ whole genome shotgun (WGS) entry which is preliminary data.</text>
</comment>
<dbReference type="Proteomes" id="UP001459277">
    <property type="component" value="Unassembled WGS sequence"/>
</dbReference>
<dbReference type="InterPro" id="IPR053151">
    <property type="entry name" value="RNase_H-like"/>
</dbReference>